<evidence type="ECO:0000313" key="2">
    <source>
        <dbReference type="EMBL" id="KIK23857.1"/>
    </source>
</evidence>
<dbReference type="AlphaFoldDB" id="A0A0C9ZNB5"/>
<dbReference type="STRING" id="765257.A0A0C9ZNB5"/>
<organism evidence="2 3">
    <name type="scientific">Pisolithus microcarpus 441</name>
    <dbReference type="NCBI Taxonomy" id="765257"/>
    <lineage>
        <taxon>Eukaryota</taxon>
        <taxon>Fungi</taxon>
        <taxon>Dikarya</taxon>
        <taxon>Basidiomycota</taxon>
        <taxon>Agaricomycotina</taxon>
        <taxon>Agaricomycetes</taxon>
        <taxon>Agaricomycetidae</taxon>
        <taxon>Boletales</taxon>
        <taxon>Sclerodermatineae</taxon>
        <taxon>Pisolithaceae</taxon>
        <taxon>Pisolithus</taxon>
    </lineage>
</organism>
<accession>A0A0C9ZNB5</accession>
<proteinExistence type="predicted"/>
<feature type="compositionally biased region" description="Basic and acidic residues" evidence="1">
    <location>
        <begin position="470"/>
        <end position="503"/>
    </location>
</feature>
<reference evidence="3" key="2">
    <citation type="submission" date="2015-01" db="EMBL/GenBank/DDBJ databases">
        <title>Evolutionary Origins and Diversification of the Mycorrhizal Mutualists.</title>
        <authorList>
            <consortium name="DOE Joint Genome Institute"/>
            <consortium name="Mycorrhizal Genomics Consortium"/>
            <person name="Kohler A."/>
            <person name="Kuo A."/>
            <person name="Nagy L.G."/>
            <person name="Floudas D."/>
            <person name="Copeland A."/>
            <person name="Barry K.W."/>
            <person name="Cichocki N."/>
            <person name="Veneault-Fourrey C."/>
            <person name="LaButti K."/>
            <person name="Lindquist E.A."/>
            <person name="Lipzen A."/>
            <person name="Lundell T."/>
            <person name="Morin E."/>
            <person name="Murat C."/>
            <person name="Riley R."/>
            <person name="Ohm R."/>
            <person name="Sun H."/>
            <person name="Tunlid A."/>
            <person name="Henrissat B."/>
            <person name="Grigoriev I.V."/>
            <person name="Hibbett D.S."/>
            <person name="Martin F."/>
        </authorList>
    </citation>
    <scope>NUCLEOTIDE SEQUENCE [LARGE SCALE GENOMIC DNA]</scope>
    <source>
        <strain evidence="3">441</strain>
    </source>
</reference>
<sequence length="529" mass="57691">MSDSVSPTKQSHDETVKVKRSAKSKRKKNAVKDDTEAVSGEELEARSEASHVPASPEVAPKECSRTAQISEGSPGARTVNVHLPSPSPKPQGQNSEGGRSPSKPLSTSPHNRTPSSSSVRRRQGSSVTKPPSSRGQPSSPADDGDETESIAESSCGTRVYRSEPERIEYFKKQPECGELEPHRAFCTRCDSWVNLRKPQTYTVRPWERHRAKCDLKPSVAKETKAASTVASPSAGEKEDAKVKEEGPAPIILDLRAAKSSEDVQPSFTCEGMPTNKQESLRLAVLQADPRVLEIKPYEVLCRGCQKWIKLSPQPYALSNWQGHQQRCSGSTYVPRTLRPAASKQSFSPNSRVATTERKIALLNDPQVKTITSKSVCCACCKGTVILEGALDYDHTKWNEHKRTCIPMTPAAATTASKGLSSRLSHVFPPTPGSVTTPTPISRTSSRSLTFPRSALPGAALVVDSPTTQTGEKRAREGETEAAEDSRPSNRPRTEDYTSPEREPPGPWGWFMQPLKAFIRGFREGLGTPT</sequence>
<feature type="compositionally biased region" description="Low complexity" evidence="1">
    <location>
        <begin position="432"/>
        <end position="449"/>
    </location>
</feature>
<feature type="compositionally biased region" description="Basic residues" evidence="1">
    <location>
        <begin position="18"/>
        <end position="29"/>
    </location>
</feature>
<evidence type="ECO:0000313" key="3">
    <source>
        <dbReference type="Proteomes" id="UP000054018"/>
    </source>
</evidence>
<feature type="region of interest" description="Disordered" evidence="1">
    <location>
        <begin position="217"/>
        <end position="243"/>
    </location>
</feature>
<feature type="region of interest" description="Disordered" evidence="1">
    <location>
        <begin position="415"/>
        <end position="509"/>
    </location>
</feature>
<feature type="compositionally biased region" description="Polar residues" evidence="1">
    <location>
        <begin position="90"/>
        <end position="114"/>
    </location>
</feature>
<evidence type="ECO:0000256" key="1">
    <source>
        <dbReference type="SAM" id="MobiDB-lite"/>
    </source>
</evidence>
<dbReference type="Proteomes" id="UP000054018">
    <property type="component" value="Unassembled WGS sequence"/>
</dbReference>
<name>A0A0C9ZNB5_9AGAM</name>
<keyword evidence="3" id="KW-1185">Reference proteome</keyword>
<dbReference type="EMBL" id="KN833722">
    <property type="protein sequence ID" value="KIK23857.1"/>
    <property type="molecule type" value="Genomic_DNA"/>
</dbReference>
<gene>
    <name evidence="2" type="ORF">PISMIDRAFT_431587</name>
</gene>
<dbReference type="OrthoDB" id="3262173at2759"/>
<protein>
    <submittedName>
        <fullName evidence="2">Uncharacterized protein</fullName>
    </submittedName>
</protein>
<reference evidence="2 3" key="1">
    <citation type="submission" date="2014-04" db="EMBL/GenBank/DDBJ databases">
        <authorList>
            <consortium name="DOE Joint Genome Institute"/>
            <person name="Kuo A."/>
            <person name="Kohler A."/>
            <person name="Costa M.D."/>
            <person name="Nagy L.G."/>
            <person name="Floudas D."/>
            <person name="Copeland A."/>
            <person name="Barry K.W."/>
            <person name="Cichocki N."/>
            <person name="Veneault-Fourrey C."/>
            <person name="LaButti K."/>
            <person name="Lindquist E.A."/>
            <person name="Lipzen A."/>
            <person name="Lundell T."/>
            <person name="Morin E."/>
            <person name="Murat C."/>
            <person name="Sun H."/>
            <person name="Tunlid A."/>
            <person name="Henrissat B."/>
            <person name="Grigoriev I.V."/>
            <person name="Hibbett D.S."/>
            <person name="Martin F."/>
            <person name="Nordberg H.P."/>
            <person name="Cantor M.N."/>
            <person name="Hua S.X."/>
        </authorList>
    </citation>
    <scope>NUCLEOTIDE SEQUENCE [LARGE SCALE GENOMIC DNA]</scope>
    <source>
        <strain evidence="2 3">441</strain>
    </source>
</reference>
<dbReference type="HOGENOM" id="CLU_044883_0_0_1"/>
<feature type="region of interest" description="Disordered" evidence="1">
    <location>
        <begin position="1"/>
        <end position="164"/>
    </location>
</feature>
<feature type="compositionally biased region" description="Polar residues" evidence="1">
    <location>
        <begin position="128"/>
        <end position="139"/>
    </location>
</feature>